<gene>
    <name evidence="1" type="ORF">EBO15_42005</name>
</gene>
<evidence type="ECO:0000313" key="1">
    <source>
        <dbReference type="EMBL" id="RMI32487.1"/>
    </source>
</evidence>
<dbReference type="EMBL" id="RFFG01000194">
    <property type="protein sequence ID" value="RMI32487.1"/>
    <property type="molecule type" value="Genomic_DNA"/>
</dbReference>
<keyword evidence="2" id="KW-1185">Reference proteome</keyword>
<evidence type="ECO:0000313" key="2">
    <source>
        <dbReference type="Proteomes" id="UP000282674"/>
    </source>
</evidence>
<comment type="caution">
    <text evidence="1">The sequence shown here is derived from an EMBL/GenBank/DDBJ whole genome shotgun (WGS) entry which is preliminary data.</text>
</comment>
<dbReference type="Proteomes" id="UP000282674">
    <property type="component" value="Unassembled WGS sequence"/>
</dbReference>
<protein>
    <recommendedName>
        <fullName evidence="3">Transposase</fullName>
    </recommendedName>
</protein>
<proteinExistence type="predicted"/>
<name>A0A3M2L4C0_9ACTN</name>
<organism evidence="1 2">
    <name type="scientific">Actinomadura harenae</name>
    <dbReference type="NCBI Taxonomy" id="2483351"/>
    <lineage>
        <taxon>Bacteria</taxon>
        <taxon>Bacillati</taxon>
        <taxon>Actinomycetota</taxon>
        <taxon>Actinomycetes</taxon>
        <taxon>Streptosporangiales</taxon>
        <taxon>Thermomonosporaceae</taxon>
        <taxon>Actinomadura</taxon>
    </lineage>
</organism>
<sequence length="88" mass="9375">MLGSLGQTSGCVRRNLPGEVRVSMPAADHRFTAWTRAGLWPRLHRLVLDELGAHGQIDWMSTIVGAAVAKEGTPTDSDDGGEHLPSGV</sequence>
<accession>A0A3M2L4C0</accession>
<dbReference type="AlphaFoldDB" id="A0A3M2L4C0"/>
<reference evidence="1 2" key="1">
    <citation type="submission" date="2018-10" db="EMBL/GenBank/DDBJ databases">
        <title>Isolation from soil.</title>
        <authorList>
            <person name="Hu J."/>
        </authorList>
    </citation>
    <scope>NUCLEOTIDE SEQUENCE [LARGE SCALE GENOMIC DNA]</scope>
    <source>
        <strain evidence="1 2">NEAU-Ht49</strain>
    </source>
</reference>
<evidence type="ECO:0008006" key="3">
    <source>
        <dbReference type="Google" id="ProtNLM"/>
    </source>
</evidence>